<gene>
    <name evidence="1" type="ORF">ODALV1_LOCUS20752</name>
</gene>
<proteinExistence type="predicted"/>
<comment type="caution">
    <text evidence="1">The sequence shown here is derived from an EMBL/GenBank/DDBJ whole genome shotgun (WGS) entry which is preliminary data.</text>
</comment>
<dbReference type="InterPro" id="IPR011990">
    <property type="entry name" value="TPR-like_helical_dom_sf"/>
</dbReference>
<dbReference type="Proteomes" id="UP001642540">
    <property type="component" value="Unassembled WGS sequence"/>
</dbReference>
<name>A0ABP1RCW6_9HEXA</name>
<reference evidence="1 2" key="1">
    <citation type="submission" date="2024-08" db="EMBL/GenBank/DDBJ databases">
        <authorList>
            <person name="Cucini C."/>
            <person name="Frati F."/>
        </authorList>
    </citation>
    <scope>NUCLEOTIDE SEQUENCE [LARGE SCALE GENOMIC DNA]</scope>
</reference>
<keyword evidence="2" id="KW-1185">Reference proteome</keyword>
<evidence type="ECO:0000313" key="2">
    <source>
        <dbReference type="Proteomes" id="UP001642540"/>
    </source>
</evidence>
<evidence type="ECO:0000313" key="1">
    <source>
        <dbReference type="EMBL" id="CAL8124752.1"/>
    </source>
</evidence>
<dbReference type="EMBL" id="CAXLJM020000068">
    <property type="protein sequence ID" value="CAL8124752.1"/>
    <property type="molecule type" value="Genomic_DNA"/>
</dbReference>
<sequence length="446" mass="50851">MASKPGKEKALTPKSYCFDPDTWREFFSMMPANVDYVDVEYFKAQALQGSQVAAGVLEALNSCFRLLDFVEGKVGIDESEWMDLMKLAYDCFAQDYPVYHLPSQILVIEKQVVDKLYENSHWSKGENEMKLRFCYARFSSEVKEFATSSKDVHVSQRGIELLKEGIEMYPDNKHFYILLVEFYNHLGDLKSALFYAEKGVKTFPNNIHLLYKKASILHETKAKRVDITAAFEEFLSKAPEGHHDVPGAYFHLVICYANELGSWDGRRVVFRLYMLGKEAEKKLPCYIPKADLSWREDDCTGVFLGSFMSAYVSKKSTLKSFSECRNPTPDGPNLDCNYLKGDLSYRDGDCTGVLLGSFMSAYVSKKSTLKSFSEWKDPTPFGPNLECDYLKDDWCQREADCTDVFLGSFMSAYVSKKSTLKSFSECRNPTPDGPNLECKYLKSDLS</sequence>
<protein>
    <submittedName>
        <fullName evidence="1">Uncharacterized protein</fullName>
    </submittedName>
</protein>
<organism evidence="1 2">
    <name type="scientific">Orchesella dallaii</name>
    <dbReference type="NCBI Taxonomy" id="48710"/>
    <lineage>
        <taxon>Eukaryota</taxon>
        <taxon>Metazoa</taxon>
        <taxon>Ecdysozoa</taxon>
        <taxon>Arthropoda</taxon>
        <taxon>Hexapoda</taxon>
        <taxon>Collembola</taxon>
        <taxon>Entomobryomorpha</taxon>
        <taxon>Entomobryoidea</taxon>
        <taxon>Orchesellidae</taxon>
        <taxon>Orchesellinae</taxon>
        <taxon>Orchesella</taxon>
    </lineage>
</organism>
<accession>A0ABP1RCW6</accession>
<dbReference type="Gene3D" id="1.25.40.10">
    <property type="entry name" value="Tetratricopeptide repeat domain"/>
    <property type="match status" value="1"/>
</dbReference>
<dbReference type="SUPFAM" id="SSF48452">
    <property type="entry name" value="TPR-like"/>
    <property type="match status" value="1"/>
</dbReference>